<accession>A0A2L0F3M7</accession>
<dbReference type="Gene3D" id="3.30.720.120">
    <property type="match status" value="1"/>
</dbReference>
<feature type="domain" description="VOC" evidence="1">
    <location>
        <begin position="10"/>
        <end position="138"/>
    </location>
</feature>
<dbReference type="EMBL" id="CP012673">
    <property type="protein sequence ID" value="AUX46146.1"/>
    <property type="molecule type" value="Genomic_DNA"/>
</dbReference>
<reference evidence="2 3" key="1">
    <citation type="submission" date="2015-09" db="EMBL/GenBank/DDBJ databases">
        <title>Sorangium comparison.</title>
        <authorList>
            <person name="Zaburannyi N."/>
            <person name="Bunk B."/>
            <person name="Overmann J."/>
            <person name="Mueller R."/>
        </authorList>
    </citation>
    <scope>NUCLEOTIDE SEQUENCE [LARGE SCALE GENOMIC DNA]</scope>
    <source>
        <strain evidence="2 3">So ce26</strain>
    </source>
</reference>
<dbReference type="RefSeq" id="WP_234022812.1">
    <property type="nucleotide sequence ID" value="NZ_CP012673.1"/>
</dbReference>
<dbReference type="InterPro" id="IPR004360">
    <property type="entry name" value="Glyas_Fos-R_dOase_dom"/>
</dbReference>
<dbReference type="InterPro" id="IPR029068">
    <property type="entry name" value="Glyas_Bleomycin-R_OHBP_Dase"/>
</dbReference>
<dbReference type="Gene3D" id="3.30.720.110">
    <property type="match status" value="1"/>
</dbReference>
<name>A0A2L0F3M7_SORCE</name>
<dbReference type="InterPro" id="IPR037523">
    <property type="entry name" value="VOC_core"/>
</dbReference>
<dbReference type="Proteomes" id="UP000238348">
    <property type="component" value="Chromosome"/>
</dbReference>
<dbReference type="AlphaFoldDB" id="A0A2L0F3M7"/>
<dbReference type="Pfam" id="PF00903">
    <property type="entry name" value="Glyoxalase"/>
    <property type="match status" value="1"/>
</dbReference>
<dbReference type="PROSITE" id="PS51819">
    <property type="entry name" value="VOC"/>
    <property type="match status" value="1"/>
</dbReference>
<evidence type="ECO:0000259" key="1">
    <source>
        <dbReference type="PROSITE" id="PS51819"/>
    </source>
</evidence>
<dbReference type="PANTHER" id="PTHR34109">
    <property type="entry name" value="BNAUNNG04460D PROTEIN-RELATED"/>
    <property type="match status" value="1"/>
</dbReference>
<dbReference type="SUPFAM" id="SSF54593">
    <property type="entry name" value="Glyoxalase/Bleomycin resistance protein/Dihydroxybiphenyl dioxygenase"/>
    <property type="match status" value="1"/>
</dbReference>
<gene>
    <name evidence="2" type="ORF">SOCE26_076510</name>
</gene>
<evidence type="ECO:0000313" key="3">
    <source>
        <dbReference type="Proteomes" id="UP000238348"/>
    </source>
</evidence>
<dbReference type="PANTHER" id="PTHR34109:SF1">
    <property type="entry name" value="VOC DOMAIN-CONTAINING PROTEIN"/>
    <property type="match status" value="1"/>
</dbReference>
<evidence type="ECO:0000313" key="2">
    <source>
        <dbReference type="EMBL" id="AUX46146.1"/>
    </source>
</evidence>
<protein>
    <submittedName>
        <fullName evidence="2">Glyoxalase</fullName>
    </submittedName>
</protein>
<proteinExistence type="predicted"/>
<sequence length="159" mass="16935">MTTNQEPDARPSLSPYLTVDDARAAIDFYQRAFGATLVGQQATPDGKKLLHACLALGGGLLMLSDDFPEMCGGESRTPKALGGTAVTLHLALPDVDATWTRAVEAGASVELPLADQFWGDRYGVVVDPFGHRWSLATRKKVATQEELDAGARQHSPAAT</sequence>
<organism evidence="2 3">
    <name type="scientific">Sorangium cellulosum</name>
    <name type="common">Polyangium cellulosum</name>
    <dbReference type="NCBI Taxonomy" id="56"/>
    <lineage>
        <taxon>Bacteria</taxon>
        <taxon>Pseudomonadati</taxon>
        <taxon>Myxococcota</taxon>
        <taxon>Polyangia</taxon>
        <taxon>Polyangiales</taxon>
        <taxon>Polyangiaceae</taxon>
        <taxon>Sorangium</taxon>
    </lineage>
</organism>
<dbReference type="CDD" id="cd07246">
    <property type="entry name" value="VOC_like"/>
    <property type="match status" value="1"/>
</dbReference>